<dbReference type="InterPro" id="IPR027417">
    <property type="entry name" value="P-loop_NTPase"/>
</dbReference>
<evidence type="ECO:0000313" key="2">
    <source>
        <dbReference type="EMBL" id="RNB82186.1"/>
    </source>
</evidence>
<keyword evidence="2" id="KW-0547">Nucleotide-binding</keyword>
<dbReference type="GO" id="GO:0016887">
    <property type="term" value="F:ATP hydrolysis activity"/>
    <property type="evidence" value="ECO:0007669"/>
    <property type="project" value="InterPro"/>
</dbReference>
<dbReference type="SUPFAM" id="SSF52540">
    <property type="entry name" value="P-loop containing nucleoside triphosphate hydrolases"/>
    <property type="match status" value="1"/>
</dbReference>
<keyword evidence="2" id="KW-0067">ATP-binding</keyword>
<proteinExistence type="predicted"/>
<evidence type="ECO:0000313" key="3">
    <source>
        <dbReference type="Proteomes" id="UP000269573"/>
    </source>
</evidence>
<sequence>MDVGQTIQGKPVFTGNVVKAQYNPEEEAMYKHNAFIEALPPIRSEELVARMMRRQPAYHDNERHWAAHRRLQAVQTIANFLEPLPIHLDLEQRFSRMIRNGYMARNPLSAEWVKQLRSGFPNIFWDEKNDDYVPIIRSTAAGFTIIGTSGIGKTTAIESVLSMYPQVIIHTEYKNNAFDRKQLVWLKLDCTPDGSIKGLCLNFFQAIDTILGTNYYRKFGHSRRTVDELLPTMAMLASALGIGVLVIDEIQRLSLAKSGGAEKMLNFFVQLINTIGVPVVLIGTFKAMQLMTKEFSQARRSAGQGDLVWSNLPNDEFWDFFTECLWEYQWTNVPTKLTQDLKDVLYDESQGITDIAVKLYMLAQWSVIGQADERLTPRLIRHIANESLSLCKPILDALRSRDMTKLSQISDVYPPTDELDKFFHSAVERVRVEGTLHTLRNQRKANRNSDEEDNPVLQIAKWLITAGVEPTLARQCAVKSVEHYGTNYDLQTAMKAAFSLAMSGELQAPKKSVEMKQGQKKKRTKLENIYFPEDIRKYVADGTEKGINAFQSLTEAGIIKQADEFISKKVKGTP</sequence>
<comment type="caution">
    <text evidence="2">The sequence shown here is derived from an EMBL/GenBank/DDBJ whole genome shotgun (WGS) entry which is preliminary data.</text>
</comment>
<dbReference type="GO" id="GO:0005524">
    <property type="term" value="F:ATP binding"/>
    <property type="evidence" value="ECO:0007669"/>
    <property type="project" value="UniProtKB-KW"/>
</dbReference>
<dbReference type="Proteomes" id="UP000269573">
    <property type="component" value="Unassembled WGS sequence"/>
</dbReference>
<name>A0A3M8D276_9BACL</name>
<keyword evidence="3" id="KW-1185">Reference proteome</keyword>
<dbReference type="Gene3D" id="3.40.50.300">
    <property type="entry name" value="P-loop containing nucleotide triphosphate hydrolases"/>
    <property type="match status" value="1"/>
</dbReference>
<evidence type="ECO:0000259" key="1">
    <source>
        <dbReference type="Pfam" id="PF13401"/>
    </source>
</evidence>
<dbReference type="InterPro" id="IPR049945">
    <property type="entry name" value="AAA_22"/>
</dbReference>
<gene>
    <name evidence="2" type="ORF">EDM59_21150</name>
</gene>
<dbReference type="Pfam" id="PF13401">
    <property type="entry name" value="AAA_22"/>
    <property type="match status" value="1"/>
</dbReference>
<dbReference type="EMBL" id="RHHU01000013">
    <property type="protein sequence ID" value="RNB82186.1"/>
    <property type="molecule type" value="Genomic_DNA"/>
</dbReference>
<protein>
    <submittedName>
        <fullName evidence="2">ATP-binding protein</fullName>
    </submittedName>
</protein>
<accession>A0A3M8D276</accession>
<organism evidence="2 3">
    <name type="scientific">Brevibacillus nitrificans</name>
    <dbReference type="NCBI Taxonomy" id="651560"/>
    <lineage>
        <taxon>Bacteria</taxon>
        <taxon>Bacillati</taxon>
        <taxon>Bacillota</taxon>
        <taxon>Bacilli</taxon>
        <taxon>Bacillales</taxon>
        <taxon>Paenibacillaceae</taxon>
        <taxon>Brevibacillus</taxon>
    </lineage>
</organism>
<dbReference type="AlphaFoldDB" id="A0A3M8D276"/>
<reference evidence="2 3" key="1">
    <citation type="submission" date="2018-10" db="EMBL/GenBank/DDBJ databases">
        <title>Phylogenomics of Brevibacillus.</title>
        <authorList>
            <person name="Dunlap C."/>
        </authorList>
    </citation>
    <scope>NUCLEOTIDE SEQUENCE [LARGE SCALE GENOMIC DNA]</scope>
    <source>
        <strain evidence="2 3">JCM 15774</strain>
    </source>
</reference>
<feature type="domain" description="ORC1/DEAH AAA+ ATPase" evidence="1">
    <location>
        <begin position="138"/>
        <end position="286"/>
    </location>
</feature>